<dbReference type="Proteomes" id="UP000481153">
    <property type="component" value="Unassembled WGS sequence"/>
</dbReference>
<keyword evidence="2" id="KW-0812">Transmembrane</keyword>
<sequence>MNNQTSLYQQDIISHVVSMTWICVLLAACAALLCVQVDGVITLNFKWNFFGQGAYGGVDLQQHETRDTTPMVFHKLEQKPPSEFNYVFDHQQTERTLGILITAKIDPAESIIVEESCGAESSGDLTPRSQMSCSHSLLGLSSQLLRLEDRSGKTSTTHVASITDTCSNSHDDPTDSESIEHLNGMYELKETSCLCVVPTTQDASDMEIQDVQQVEDPTPSRITDEIGASTPPLEVFEPFDQDHLNEPHVSSENRDTKSNYFQPGDPVELQRESKWYIGVVHSVHDSKETLKSKSYSILWWMSDNSQRRATKVLPDLRSPVPRDLWSCFGRCIDVVFGVVRAAIEWASFPFTTTTTPYFDQTICLRHIRKFMSSNNSTPTCVVEETLQVQVRCALLIDEQTAPKTSMVHLNPPKNQTKTVMNYVLSACKQCFDLCICSVLRNHPHDDLLSCRMKEKMTMAHETVVRCEQILPPARVSECQDVKQSRLARASDFSIFPLDPETKTTTDSDLYDCTTSETTSITDTYSNSSDDDLAMRPCLPVPAIPMPAKMDLANVMLTIDDMEHGWSKDTPQGNHIDTMRPAEAIESIQQDKLVDNESSLQSTQNRHTTAIMDSTISSVVHTPLPQHHRHARQARGSRIPPLKEDMKTRRRRVCKKLPQVTEKKRQEEQMRERKEILEQMILFEQARQEKRRRQIQLMTHKIHALLEEKQQ</sequence>
<evidence type="ECO:0000313" key="3">
    <source>
        <dbReference type="EMBL" id="KAF0730690.1"/>
    </source>
</evidence>
<name>A0A6G0WTD3_9STRA</name>
<dbReference type="EMBL" id="VJMJ01000152">
    <property type="protein sequence ID" value="KAF0730690.1"/>
    <property type="molecule type" value="Genomic_DNA"/>
</dbReference>
<reference evidence="3 4" key="1">
    <citation type="submission" date="2019-07" db="EMBL/GenBank/DDBJ databases">
        <title>Genomics analysis of Aphanomyces spp. identifies a new class of oomycete effector associated with host adaptation.</title>
        <authorList>
            <person name="Gaulin E."/>
        </authorList>
    </citation>
    <scope>NUCLEOTIDE SEQUENCE [LARGE SCALE GENOMIC DNA]</scope>
    <source>
        <strain evidence="3 4">ATCC 201684</strain>
    </source>
</reference>
<organism evidence="3 4">
    <name type="scientific">Aphanomyces euteiches</name>
    <dbReference type="NCBI Taxonomy" id="100861"/>
    <lineage>
        <taxon>Eukaryota</taxon>
        <taxon>Sar</taxon>
        <taxon>Stramenopiles</taxon>
        <taxon>Oomycota</taxon>
        <taxon>Saprolegniomycetes</taxon>
        <taxon>Saprolegniales</taxon>
        <taxon>Verrucalvaceae</taxon>
        <taxon>Aphanomyces</taxon>
    </lineage>
</organism>
<gene>
    <name evidence="3" type="ORF">Ae201684_011906</name>
</gene>
<evidence type="ECO:0000313" key="4">
    <source>
        <dbReference type="Proteomes" id="UP000481153"/>
    </source>
</evidence>
<protein>
    <submittedName>
        <fullName evidence="3">Uncharacterized protein</fullName>
    </submittedName>
</protein>
<keyword evidence="2" id="KW-1133">Transmembrane helix</keyword>
<feature type="compositionally biased region" description="Basic residues" evidence="1">
    <location>
        <begin position="625"/>
        <end position="634"/>
    </location>
</feature>
<comment type="caution">
    <text evidence="3">The sequence shown here is derived from an EMBL/GenBank/DDBJ whole genome shotgun (WGS) entry which is preliminary data.</text>
</comment>
<dbReference type="VEuPathDB" id="FungiDB:AeMF1_005545"/>
<proteinExistence type="predicted"/>
<evidence type="ECO:0000256" key="1">
    <source>
        <dbReference type="SAM" id="MobiDB-lite"/>
    </source>
</evidence>
<dbReference type="AlphaFoldDB" id="A0A6G0WTD3"/>
<feature type="transmembrane region" description="Helical" evidence="2">
    <location>
        <begin position="12"/>
        <end position="33"/>
    </location>
</feature>
<feature type="region of interest" description="Disordered" evidence="1">
    <location>
        <begin position="624"/>
        <end position="648"/>
    </location>
</feature>
<keyword evidence="2" id="KW-0472">Membrane</keyword>
<accession>A0A6G0WTD3</accession>
<keyword evidence="4" id="KW-1185">Reference proteome</keyword>
<evidence type="ECO:0000256" key="2">
    <source>
        <dbReference type="SAM" id="Phobius"/>
    </source>
</evidence>
<dbReference type="VEuPathDB" id="FungiDB:AeMF1_006774"/>